<sequence length="141" mass="16304">METSDHSIETLPSSSKKDKCMLLFEEEWSKIYPNELVISWYYFPYAGNKRVDTQKIRAIYYIKQNFDTDVMETKMWGMSLSLCWWACDENVKFLKGAEKNGFYNVAIDVGGTTMKGFTTGNLRAFLSVLCRQCGPDVVCRE</sequence>
<evidence type="ECO:0000313" key="2">
    <source>
        <dbReference type="Proteomes" id="UP001432027"/>
    </source>
</evidence>
<dbReference type="EMBL" id="BTSX01000006">
    <property type="protein sequence ID" value="GMT03193.1"/>
    <property type="molecule type" value="Genomic_DNA"/>
</dbReference>
<feature type="non-terminal residue" evidence="1">
    <location>
        <position position="141"/>
    </location>
</feature>
<gene>
    <name evidence="1" type="ORF">PENTCL1PPCAC_25367</name>
</gene>
<dbReference type="PANTHER" id="PTHR35373:SF3">
    <property type="entry name" value="ACTIVATOR OF HSP90 ATPASE HOMOLOG 1-LIKE PROTEIN"/>
    <property type="match status" value="1"/>
</dbReference>
<dbReference type="Proteomes" id="UP001432027">
    <property type="component" value="Unassembled WGS sequence"/>
</dbReference>
<keyword evidence="2" id="KW-1185">Reference proteome</keyword>
<dbReference type="PANTHER" id="PTHR35373">
    <property type="entry name" value="PROTEIN CBG16894"/>
    <property type="match status" value="1"/>
</dbReference>
<evidence type="ECO:0000313" key="1">
    <source>
        <dbReference type="EMBL" id="GMT03193.1"/>
    </source>
</evidence>
<accession>A0AAV5U9R3</accession>
<reference evidence="1" key="1">
    <citation type="submission" date="2023-10" db="EMBL/GenBank/DDBJ databases">
        <title>Genome assembly of Pristionchus species.</title>
        <authorList>
            <person name="Yoshida K."/>
            <person name="Sommer R.J."/>
        </authorList>
    </citation>
    <scope>NUCLEOTIDE SEQUENCE</scope>
    <source>
        <strain evidence="1">RS0144</strain>
    </source>
</reference>
<dbReference type="AlphaFoldDB" id="A0AAV5U9R3"/>
<protein>
    <submittedName>
        <fullName evidence="1">Uncharacterized protein</fullName>
    </submittedName>
</protein>
<proteinExistence type="predicted"/>
<name>A0AAV5U9R3_9BILA</name>
<comment type="caution">
    <text evidence="1">The sequence shown here is derived from an EMBL/GenBank/DDBJ whole genome shotgun (WGS) entry which is preliminary data.</text>
</comment>
<organism evidence="1 2">
    <name type="scientific">Pristionchus entomophagus</name>
    <dbReference type="NCBI Taxonomy" id="358040"/>
    <lineage>
        <taxon>Eukaryota</taxon>
        <taxon>Metazoa</taxon>
        <taxon>Ecdysozoa</taxon>
        <taxon>Nematoda</taxon>
        <taxon>Chromadorea</taxon>
        <taxon>Rhabditida</taxon>
        <taxon>Rhabditina</taxon>
        <taxon>Diplogasteromorpha</taxon>
        <taxon>Diplogasteroidea</taxon>
        <taxon>Neodiplogasteridae</taxon>
        <taxon>Pristionchus</taxon>
    </lineage>
</organism>